<dbReference type="CDD" id="cd06257">
    <property type="entry name" value="DnaJ"/>
    <property type="match status" value="1"/>
</dbReference>
<dbReference type="Gene3D" id="1.10.287.110">
    <property type="entry name" value="DnaJ domain"/>
    <property type="match status" value="1"/>
</dbReference>
<keyword evidence="3" id="KW-1185">Reference proteome</keyword>
<dbReference type="GO" id="GO:0043066">
    <property type="term" value="P:negative regulation of apoptotic process"/>
    <property type="evidence" value="ECO:0007669"/>
    <property type="project" value="TreeGrafter"/>
</dbReference>
<accession>A0A8R1ILF8</accession>
<evidence type="ECO:0000259" key="1">
    <source>
        <dbReference type="PROSITE" id="PS50076"/>
    </source>
</evidence>
<dbReference type="Pfam" id="PF00226">
    <property type="entry name" value="DnaJ"/>
    <property type="match status" value="1"/>
</dbReference>
<dbReference type="SUPFAM" id="SSF46565">
    <property type="entry name" value="Chaperone J-domain"/>
    <property type="match status" value="1"/>
</dbReference>
<dbReference type="SMART" id="SM00271">
    <property type="entry name" value="DnaJ"/>
    <property type="match status" value="1"/>
</dbReference>
<sequence>MLRLGLAQQRRSLFGSIPCSSQQDHYKVLGLAQSATQKDIKSAYYALSKRHHPDTNPTDKEEAAKKFHQVKIDLNGVFGVLMRKNSFASVEFSITTFFFSNFIDFQ</sequence>
<evidence type="ECO:0000313" key="2">
    <source>
        <dbReference type="EnsemblMetazoa" id="CJA37121b.1"/>
    </source>
</evidence>
<proteinExistence type="predicted"/>
<dbReference type="PROSITE" id="PS50076">
    <property type="entry name" value="DNAJ_2"/>
    <property type="match status" value="1"/>
</dbReference>
<dbReference type="GO" id="GO:0005739">
    <property type="term" value="C:mitochondrion"/>
    <property type="evidence" value="ECO:0007669"/>
    <property type="project" value="TreeGrafter"/>
</dbReference>
<dbReference type="PRINTS" id="PR00625">
    <property type="entry name" value="JDOMAIN"/>
</dbReference>
<reference evidence="2" key="2">
    <citation type="submission" date="2022-06" db="UniProtKB">
        <authorList>
            <consortium name="EnsemblMetazoa"/>
        </authorList>
    </citation>
    <scope>IDENTIFICATION</scope>
    <source>
        <strain evidence="2">DF5081</strain>
    </source>
</reference>
<dbReference type="AlphaFoldDB" id="A0A8R1ILF8"/>
<name>A0A8R1ILF8_CAEJA</name>
<protein>
    <submittedName>
        <fullName evidence="2">J domain-containing protein</fullName>
    </submittedName>
</protein>
<dbReference type="Proteomes" id="UP000005237">
    <property type="component" value="Unassembled WGS sequence"/>
</dbReference>
<organism evidence="2 3">
    <name type="scientific">Caenorhabditis japonica</name>
    <dbReference type="NCBI Taxonomy" id="281687"/>
    <lineage>
        <taxon>Eukaryota</taxon>
        <taxon>Metazoa</taxon>
        <taxon>Ecdysozoa</taxon>
        <taxon>Nematoda</taxon>
        <taxon>Chromadorea</taxon>
        <taxon>Rhabditida</taxon>
        <taxon>Rhabditina</taxon>
        <taxon>Rhabditomorpha</taxon>
        <taxon>Rhabditoidea</taxon>
        <taxon>Rhabditidae</taxon>
        <taxon>Peloderinae</taxon>
        <taxon>Caenorhabditis</taxon>
    </lineage>
</organism>
<dbReference type="InterPro" id="IPR051938">
    <property type="entry name" value="Apopto_cytoskel_mod"/>
</dbReference>
<dbReference type="EnsemblMetazoa" id="CJA37121b.1">
    <property type="protein sequence ID" value="CJA37121b.1"/>
    <property type="gene ID" value="WBGene00212968"/>
</dbReference>
<dbReference type="InterPro" id="IPR001623">
    <property type="entry name" value="DnaJ_domain"/>
</dbReference>
<dbReference type="GO" id="GO:0007005">
    <property type="term" value="P:mitochondrion organization"/>
    <property type="evidence" value="ECO:0007669"/>
    <property type="project" value="TreeGrafter"/>
</dbReference>
<feature type="domain" description="J" evidence="1">
    <location>
        <begin position="24"/>
        <end position="86"/>
    </location>
</feature>
<dbReference type="InterPro" id="IPR036869">
    <property type="entry name" value="J_dom_sf"/>
</dbReference>
<dbReference type="PANTHER" id="PTHR44145:SF4">
    <property type="entry name" value="J DOMAIN-CONTAINING PROTEIN"/>
    <property type="match status" value="1"/>
</dbReference>
<dbReference type="PANTHER" id="PTHR44145">
    <property type="entry name" value="DNAJ HOMOLOG SUBFAMILY A MEMBER 3, MITOCHONDRIAL"/>
    <property type="match status" value="1"/>
</dbReference>
<evidence type="ECO:0000313" key="3">
    <source>
        <dbReference type="Proteomes" id="UP000005237"/>
    </source>
</evidence>
<reference evidence="3" key="1">
    <citation type="submission" date="2010-08" db="EMBL/GenBank/DDBJ databases">
        <authorList>
            <consortium name="Caenorhabditis japonica Sequencing Consortium"/>
            <person name="Wilson R.K."/>
        </authorList>
    </citation>
    <scope>NUCLEOTIDE SEQUENCE [LARGE SCALE GENOMIC DNA]</scope>
    <source>
        <strain evidence="3">DF5081</strain>
    </source>
</reference>